<organism evidence="3 4">
    <name type="scientific">Variovorax paradoxus</name>
    <dbReference type="NCBI Taxonomy" id="34073"/>
    <lineage>
        <taxon>Bacteria</taxon>
        <taxon>Pseudomonadati</taxon>
        <taxon>Pseudomonadota</taxon>
        <taxon>Betaproteobacteria</taxon>
        <taxon>Burkholderiales</taxon>
        <taxon>Comamonadaceae</taxon>
        <taxon>Variovorax</taxon>
    </lineage>
</organism>
<proteinExistence type="predicted"/>
<feature type="domain" description="Multi-ubiquitin" evidence="2">
    <location>
        <begin position="53"/>
        <end position="118"/>
    </location>
</feature>
<feature type="region of interest" description="Disordered" evidence="1">
    <location>
        <begin position="1"/>
        <end position="31"/>
    </location>
</feature>
<protein>
    <recommendedName>
        <fullName evidence="2">Multi-ubiquitin domain-containing protein</fullName>
    </recommendedName>
</protein>
<evidence type="ECO:0000313" key="3">
    <source>
        <dbReference type="EMBL" id="PZQ76921.1"/>
    </source>
</evidence>
<evidence type="ECO:0000313" key="4">
    <source>
        <dbReference type="Proteomes" id="UP000249135"/>
    </source>
</evidence>
<dbReference type="AlphaFoldDB" id="A0A2W5QEL3"/>
<evidence type="ECO:0000259" key="2">
    <source>
        <dbReference type="Pfam" id="PF14452"/>
    </source>
</evidence>
<comment type="caution">
    <text evidence="3">The sequence shown here is derived from an EMBL/GenBank/DDBJ whole genome shotgun (WGS) entry which is preliminary data.</text>
</comment>
<evidence type="ECO:0000256" key="1">
    <source>
        <dbReference type="SAM" id="MobiDB-lite"/>
    </source>
</evidence>
<gene>
    <name evidence="3" type="ORF">DI563_05660</name>
</gene>
<dbReference type="InterPro" id="IPR027802">
    <property type="entry name" value="Multi-ubiquitin_dom"/>
</dbReference>
<dbReference type="EMBL" id="QFPP01000036">
    <property type="protein sequence ID" value="PZQ76921.1"/>
    <property type="molecule type" value="Genomic_DNA"/>
</dbReference>
<reference evidence="3 4" key="1">
    <citation type="submission" date="2017-08" db="EMBL/GenBank/DDBJ databases">
        <title>Infants hospitalized years apart are colonized by the same room-sourced microbial strains.</title>
        <authorList>
            <person name="Brooks B."/>
            <person name="Olm M.R."/>
            <person name="Firek B.A."/>
            <person name="Baker R."/>
            <person name="Thomas B.C."/>
            <person name="Morowitz M.J."/>
            <person name="Banfield J.F."/>
        </authorList>
    </citation>
    <scope>NUCLEOTIDE SEQUENCE [LARGE SCALE GENOMIC DNA]</scope>
    <source>
        <strain evidence="3">S2_005_003_R2_41</strain>
    </source>
</reference>
<name>A0A2W5QEL3_VARPD</name>
<dbReference type="InterPro" id="IPR025701">
    <property type="entry name" value="UBQ-conjugat_E2_E"/>
</dbReference>
<sequence>MLDKLSAQRKISGTSTAPRRAPMQTDRDHQDNDIIDLEDFVAAGKSVPKGKSYRIRIDKEAKVVAVDHMKGREILALVGKTPEKFLLRLRIKGSVQPVGPDDTVSFLDPGVERFMTIPNEVTEGEGPQPRRQFALLKGDASYLDSVGLRWETVKDGGVQAAIIYGWPLPAGYNVASADVHVRFSSGYPDTQLDMAYFAPALARANGRGINNLSETPFDGRSWQQWSRHRTDASAWRPGVDDLSTHMALVDDWLAAELRK</sequence>
<dbReference type="Proteomes" id="UP000249135">
    <property type="component" value="Unassembled WGS sequence"/>
</dbReference>
<accession>A0A2W5QEL3</accession>
<dbReference type="Pfam" id="PF14462">
    <property type="entry name" value="Prok-E2_E"/>
    <property type="match status" value="1"/>
</dbReference>
<dbReference type="Pfam" id="PF14452">
    <property type="entry name" value="Multi_ubiq"/>
    <property type="match status" value="1"/>
</dbReference>